<proteinExistence type="predicted"/>
<reference evidence="2 3" key="1">
    <citation type="submission" date="2019-10" db="EMBL/GenBank/DDBJ databases">
        <title>Draft Genome Sequence of Cytophagaceae sp. SJW1-29.</title>
        <authorList>
            <person name="Choi A."/>
        </authorList>
    </citation>
    <scope>NUCLEOTIDE SEQUENCE [LARGE SCALE GENOMIC DNA]</scope>
    <source>
        <strain evidence="2 3">SJW1-29</strain>
    </source>
</reference>
<sequence>MVWQNSEKQNTLHSGPAGGGPGAEGLRRALRPPEITDAEHYLVVDGSLNTTPGAGSQIKLSRTQNIYEKGGPQPESRAKLTVEGDKGSSFAFAEAVPGVYDLAPTTFRDSEKYRLRIRTSGGREYLSAYVPVVKNPPIDSLTYRVRGAGEGVQIYVNTHDPQDRTRFYRWSYEETWQYSMPLYSVYELVGKDVVYREQSINTCWSSASPTTIVLGTSVKLSKDIIRDQGVTFVPSASGKLQSRYSILVRQYALTQQEYEYWNALSKTTERTGSLFDPQPAEVTGNIRSVGDAGELVFGYFSASNRQEQRLFVTEYLGRPNPACEPTDTLTAREILESPDLILSEYYEGNSPVPLYIMGTPTCSDCRLRGGTNQMPSFWK</sequence>
<evidence type="ECO:0000256" key="1">
    <source>
        <dbReference type="SAM" id="MobiDB-lite"/>
    </source>
</evidence>
<organism evidence="2 3">
    <name type="scientific">Salmonirosea aquatica</name>
    <dbReference type="NCBI Taxonomy" id="2654236"/>
    <lineage>
        <taxon>Bacteria</taxon>
        <taxon>Pseudomonadati</taxon>
        <taxon>Bacteroidota</taxon>
        <taxon>Cytophagia</taxon>
        <taxon>Cytophagales</taxon>
        <taxon>Spirosomataceae</taxon>
        <taxon>Salmonirosea</taxon>
    </lineage>
</organism>
<keyword evidence="3" id="KW-1185">Reference proteome</keyword>
<dbReference type="Proteomes" id="UP000479293">
    <property type="component" value="Unassembled WGS sequence"/>
</dbReference>
<dbReference type="EMBL" id="WHLY01000002">
    <property type="protein sequence ID" value="MPR34985.1"/>
    <property type="molecule type" value="Genomic_DNA"/>
</dbReference>
<dbReference type="Pfam" id="PF14054">
    <property type="entry name" value="DUF4249"/>
    <property type="match status" value="1"/>
</dbReference>
<name>A0A7C9F4E3_9BACT</name>
<evidence type="ECO:0000313" key="3">
    <source>
        <dbReference type="Proteomes" id="UP000479293"/>
    </source>
</evidence>
<comment type="caution">
    <text evidence="2">The sequence shown here is derived from an EMBL/GenBank/DDBJ whole genome shotgun (WGS) entry which is preliminary data.</text>
</comment>
<evidence type="ECO:0000313" key="2">
    <source>
        <dbReference type="EMBL" id="MPR34985.1"/>
    </source>
</evidence>
<protein>
    <submittedName>
        <fullName evidence="2">DUF4249 family protein</fullName>
    </submittedName>
</protein>
<feature type="region of interest" description="Disordered" evidence="1">
    <location>
        <begin position="1"/>
        <end position="27"/>
    </location>
</feature>
<dbReference type="AlphaFoldDB" id="A0A7C9F4E3"/>
<feature type="compositionally biased region" description="Polar residues" evidence="1">
    <location>
        <begin position="1"/>
        <end position="13"/>
    </location>
</feature>
<gene>
    <name evidence="2" type="ORF">GBK04_16895</name>
</gene>
<accession>A0A7C9F4E3</accession>
<dbReference type="InterPro" id="IPR025345">
    <property type="entry name" value="DUF4249"/>
</dbReference>